<dbReference type="CDD" id="cd18492">
    <property type="entry name" value="BACK_BTBD16"/>
    <property type="match status" value="1"/>
</dbReference>
<feature type="domain" description="BTBDG BTB/POZ" evidence="4">
    <location>
        <begin position="57"/>
        <end position="101"/>
    </location>
</feature>
<name>A0A4W3HES4_CALMI</name>
<evidence type="ECO:0000256" key="1">
    <source>
        <dbReference type="ARBA" id="ARBA00016271"/>
    </source>
</evidence>
<keyword evidence="2" id="KW-0812">Transmembrane</keyword>
<reference evidence="5" key="5">
    <citation type="submission" date="2025-09" db="UniProtKB">
        <authorList>
            <consortium name="Ensembl"/>
        </authorList>
    </citation>
    <scope>IDENTIFICATION</scope>
</reference>
<dbReference type="Proteomes" id="UP000314986">
    <property type="component" value="Unassembled WGS sequence"/>
</dbReference>
<dbReference type="Gene3D" id="3.30.710.10">
    <property type="entry name" value="Potassium Channel Kv1.1, Chain A"/>
    <property type="match status" value="1"/>
</dbReference>
<evidence type="ECO:0000259" key="3">
    <source>
        <dbReference type="Pfam" id="PF21059"/>
    </source>
</evidence>
<dbReference type="InterPro" id="IPR056426">
    <property type="entry name" value="BTB_BTBDG"/>
</dbReference>
<reference evidence="6" key="1">
    <citation type="journal article" date="2006" name="Science">
        <title>Ancient noncoding elements conserved in the human genome.</title>
        <authorList>
            <person name="Venkatesh B."/>
            <person name="Kirkness E.F."/>
            <person name="Loh Y.H."/>
            <person name="Halpern A.L."/>
            <person name="Lee A.P."/>
            <person name="Johnson J."/>
            <person name="Dandona N."/>
            <person name="Viswanathan L.D."/>
            <person name="Tay A."/>
            <person name="Venter J.C."/>
            <person name="Strausberg R.L."/>
            <person name="Brenner S."/>
        </authorList>
    </citation>
    <scope>NUCLEOTIDE SEQUENCE [LARGE SCALE GENOMIC DNA]</scope>
</reference>
<evidence type="ECO:0000313" key="6">
    <source>
        <dbReference type="Proteomes" id="UP000314986"/>
    </source>
</evidence>
<dbReference type="Pfam" id="PF23998">
    <property type="entry name" value="BTB_BTBDG"/>
    <property type="match status" value="1"/>
</dbReference>
<dbReference type="GeneTree" id="ENSGT00940000169682"/>
<feature type="transmembrane region" description="Helical" evidence="2">
    <location>
        <begin position="283"/>
        <end position="304"/>
    </location>
</feature>
<dbReference type="OMA" id="RHTDLEF"/>
<feature type="transmembrane region" description="Helical" evidence="2">
    <location>
        <begin position="359"/>
        <end position="377"/>
    </location>
</feature>
<dbReference type="Pfam" id="PF21059">
    <property type="entry name" value="BTBD16_C"/>
    <property type="match status" value="1"/>
</dbReference>
<proteinExistence type="predicted"/>
<dbReference type="InterPro" id="IPR011333">
    <property type="entry name" value="SKP1/BTB/POZ_sf"/>
</dbReference>
<dbReference type="InterPro" id="IPR042833">
    <property type="entry name" value="BTBD16"/>
</dbReference>
<feature type="transmembrane region" description="Helical" evidence="2">
    <location>
        <begin position="50"/>
        <end position="69"/>
    </location>
</feature>
<accession>A0A4W3HES4</accession>
<dbReference type="PANTHER" id="PTHR46843">
    <property type="entry name" value="BTB/POZ DOMAIN-CONTAINING PROTEIN 16"/>
    <property type="match status" value="1"/>
</dbReference>
<organism evidence="5 6">
    <name type="scientific">Callorhinchus milii</name>
    <name type="common">Ghost shark</name>
    <dbReference type="NCBI Taxonomy" id="7868"/>
    <lineage>
        <taxon>Eukaryota</taxon>
        <taxon>Metazoa</taxon>
        <taxon>Chordata</taxon>
        <taxon>Craniata</taxon>
        <taxon>Vertebrata</taxon>
        <taxon>Chondrichthyes</taxon>
        <taxon>Holocephali</taxon>
        <taxon>Chimaeriformes</taxon>
        <taxon>Callorhinchidae</taxon>
        <taxon>Callorhinchus</taxon>
    </lineage>
</organism>
<keyword evidence="2" id="KW-0472">Membrane</keyword>
<evidence type="ECO:0000259" key="4">
    <source>
        <dbReference type="Pfam" id="PF23998"/>
    </source>
</evidence>
<reference evidence="6" key="3">
    <citation type="journal article" date="2014" name="Nature">
        <title>Elephant shark genome provides unique insights into gnathostome evolution.</title>
        <authorList>
            <consortium name="International Elephant Shark Genome Sequencing Consortium"/>
            <person name="Venkatesh B."/>
            <person name="Lee A.P."/>
            <person name="Ravi V."/>
            <person name="Maurya A.K."/>
            <person name="Lian M.M."/>
            <person name="Swann J.B."/>
            <person name="Ohta Y."/>
            <person name="Flajnik M.F."/>
            <person name="Sutoh Y."/>
            <person name="Kasahara M."/>
            <person name="Hoon S."/>
            <person name="Gangu V."/>
            <person name="Roy S.W."/>
            <person name="Irimia M."/>
            <person name="Korzh V."/>
            <person name="Kondrychyn I."/>
            <person name="Lim Z.W."/>
            <person name="Tay B.H."/>
            <person name="Tohari S."/>
            <person name="Kong K.W."/>
            <person name="Ho S."/>
            <person name="Lorente-Galdos B."/>
            <person name="Quilez J."/>
            <person name="Marques-Bonet T."/>
            <person name="Raney B.J."/>
            <person name="Ingham P.W."/>
            <person name="Tay A."/>
            <person name="Hillier L.W."/>
            <person name="Minx P."/>
            <person name="Boehm T."/>
            <person name="Wilson R.K."/>
            <person name="Brenner S."/>
            <person name="Warren W.C."/>
        </authorList>
    </citation>
    <scope>NUCLEOTIDE SEQUENCE [LARGE SCALE GENOMIC DNA]</scope>
</reference>
<feature type="domain" description="BTB/POZ" evidence="3">
    <location>
        <begin position="303"/>
        <end position="359"/>
    </location>
</feature>
<keyword evidence="6" id="KW-1185">Reference proteome</keyword>
<evidence type="ECO:0000256" key="2">
    <source>
        <dbReference type="SAM" id="Phobius"/>
    </source>
</evidence>
<dbReference type="PANTHER" id="PTHR46843:SF1">
    <property type="entry name" value="BTB_POZ DOMAIN-CONTAINING PROTEIN 16"/>
    <property type="match status" value="1"/>
</dbReference>
<reference evidence="6" key="2">
    <citation type="journal article" date="2007" name="PLoS Biol.">
        <title>Survey sequencing and comparative analysis of the elephant shark (Callorhinchus milii) genome.</title>
        <authorList>
            <person name="Venkatesh B."/>
            <person name="Kirkness E.F."/>
            <person name="Loh Y.H."/>
            <person name="Halpern A.L."/>
            <person name="Lee A.P."/>
            <person name="Johnson J."/>
            <person name="Dandona N."/>
            <person name="Viswanathan L.D."/>
            <person name="Tay A."/>
            <person name="Venter J.C."/>
            <person name="Strausberg R.L."/>
            <person name="Brenner S."/>
        </authorList>
    </citation>
    <scope>NUCLEOTIDE SEQUENCE [LARGE SCALE GENOMIC DNA]</scope>
</reference>
<dbReference type="InParanoid" id="A0A4W3HES4"/>
<evidence type="ECO:0000313" key="5">
    <source>
        <dbReference type="Ensembl" id="ENSCMIP00000015458.1"/>
    </source>
</evidence>
<reference evidence="5" key="4">
    <citation type="submission" date="2025-08" db="UniProtKB">
        <authorList>
            <consortium name="Ensembl"/>
        </authorList>
    </citation>
    <scope>IDENTIFICATION</scope>
</reference>
<dbReference type="AlphaFoldDB" id="A0A4W3HES4"/>
<sequence length="380" mass="44179">STDVVLQCLDSFWELHSQYLLKSKLLLELLTTNVTEILLCLYTEPVLCSSILYFVGIAFAVALGNLYNAELEVDVKYAVSVLTAASILKFPTLFQKCVSVMMNNINSTTVCHFLTAALKYNLDLLMHDCERWLELNLTVHLRYEANFRDLQLDFLHKILLSPRLFTFSEYHVLQTVLCWIFLQMNPKVRIMPSYNGILTYFISLPKTSVFLEKEIGERFLALFKALRLHGITESKYCMFVELLIFKCQTVLLHSLLWNVACHFKPSPDFRRADRIAWREYQKYLAYSNILIFIIICDCSLYSSLPFRICERYAFSLRQEREIQYAIQVQSLVDERWQVFNSGKQTQKFGVTKKTCHSQVLMIAGLTMPIFVTFALLFPAS</sequence>
<dbReference type="InterPro" id="IPR048859">
    <property type="entry name" value="BTBD16_C"/>
</dbReference>
<dbReference type="Ensembl" id="ENSCMIT00000015777.1">
    <property type="protein sequence ID" value="ENSCMIP00000015458.1"/>
    <property type="gene ID" value="ENSCMIG00000007542.1"/>
</dbReference>
<dbReference type="SUPFAM" id="SSF54695">
    <property type="entry name" value="POZ domain"/>
    <property type="match status" value="1"/>
</dbReference>
<keyword evidence="2" id="KW-1133">Transmembrane helix</keyword>
<protein>
    <recommendedName>
        <fullName evidence="1">BTB/POZ domain-containing protein 16</fullName>
    </recommendedName>
</protein>